<dbReference type="RefSeq" id="WP_002211433.1">
    <property type="nucleotide sequence ID" value="NC_008150.1"/>
</dbReference>
<evidence type="ECO:0000256" key="4">
    <source>
        <dbReference type="ARBA" id="ARBA00024746"/>
    </source>
</evidence>
<evidence type="ECO:0000256" key="3">
    <source>
        <dbReference type="ARBA" id="ARBA00022795"/>
    </source>
</evidence>
<keyword evidence="3 5" id="KW-1005">Bacterial flagellum biogenesis</keyword>
<dbReference type="InterPro" id="IPR025963">
    <property type="entry name" value="FLgD_Tudor"/>
</dbReference>
<protein>
    <recommendedName>
        <fullName evidence="2 5">Basal-body rod modification protein FlgD</fullName>
    </recommendedName>
</protein>
<dbReference type="NCBIfam" id="NF007198">
    <property type="entry name" value="PRK09619.1"/>
    <property type="match status" value="1"/>
</dbReference>
<evidence type="ECO:0000259" key="8">
    <source>
        <dbReference type="Pfam" id="PF13861"/>
    </source>
</evidence>
<dbReference type="PATRIC" id="fig|360102.15.peg.1770"/>
<proteinExistence type="inferred from homology"/>
<accession>A0A0E1NM13</accession>
<feature type="domain" description="FlgD/Vpr Ig-like" evidence="7">
    <location>
        <begin position="103"/>
        <end position="174"/>
    </location>
</feature>
<evidence type="ECO:0000313" key="9">
    <source>
        <dbReference type="EMBL" id="ABG15027.1"/>
    </source>
</evidence>
<organism evidence="9 10">
    <name type="scientific">Yersinia pestis bv. Antiqua (strain Antiqua)</name>
    <dbReference type="NCBI Taxonomy" id="360102"/>
    <lineage>
        <taxon>Bacteria</taxon>
        <taxon>Pseudomonadati</taxon>
        <taxon>Pseudomonadota</taxon>
        <taxon>Gammaproteobacteria</taxon>
        <taxon>Enterobacterales</taxon>
        <taxon>Yersiniaceae</taxon>
        <taxon>Yersinia</taxon>
    </lineage>
</organism>
<dbReference type="Pfam" id="PF03963">
    <property type="entry name" value="FlgD"/>
    <property type="match status" value="1"/>
</dbReference>
<evidence type="ECO:0000259" key="7">
    <source>
        <dbReference type="Pfam" id="PF13860"/>
    </source>
</evidence>
<dbReference type="Gene3D" id="2.30.30.910">
    <property type="match status" value="1"/>
</dbReference>
<dbReference type="Gene3D" id="2.60.40.4070">
    <property type="match status" value="1"/>
</dbReference>
<name>A0A0E1NM13_YERPA</name>
<dbReference type="GeneID" id="57973903"/>
<evidence type="ECO:0000256" key="6">
    <source>
        <dbReference type="SAM" id="MobiDB-lite"/>
    </source>
</evidence>
<evidence type="ECO:0000256" key="5">
    <source>
        <dbReference type="RuleBase" id="RU362076"/>
    </source>
</evidence>
<evidence type="ECO:0000256" key="1">
    <source>
        <dbReference type="ARBA" id="ARBA00010577"/>
    </source>
</evidence>
<dbReference type="KEGG" id="ypa:YPA_3065"/>
<feature type="domain" description="FlgD Tudor-like" evidence="8">
    <location>
        <begin position="85"/>
        <end position="214"/>
    </location>
</feature>
<dbReference type="AlphaFoldDB" id="A0A0E1NM13"/>
<dbReference type="InterPro" id="IPR005648">
    <property type="entry name" value="FlgD"/>
</dbReference>
<dbReference type="InterPro" id="IPR025965">
    <property type="entry name" value="FlgD/Vpr_Ig-like"/>
</dbReference>
<dbReference type="Proteomes" id="UP000001971">
    <property type="component" value="Chromosome"/>
</dbReference>
<evidence type="ECO:0000256" key="2">
    <source>
        <dbReference type="ARBA" id="ARBA00016013"/>
    </source>
</evidence>
<evidence type="ECO:0000313" key="10">
    <source>
        <dbReference type="Proteomes" id="UP000001971"/>
    </source>
</evidence>
<feature type="compositionally biased region" description="Polar residues" evidence="6">
    <location>
        <begin position="1"/>
        <end position="17"/>
    </location>
</feature>
<comment type="similarity">
    <text evidence="1 5">Belongs to the FlgD family.</text>
</comment>
<gene>
    <name evidence="9" type="ordered locus">YPA_3065</name>
</gene>
<dbReference type="GO" id="GO:0044781">
    <property type="term" value="P:bacterial-type flagellum organization"/>
    <property type="evidence" value="ECO:0007669"/>
    <property type="project" value="UniProtKB-UniRule"/>
</dbReference>
<dbReference type="Pfam" id="PF13861">
    <property type="entry name" value="FLgD_tudor"/>
    <property type="match status" value="1"/>
</dbReference>
<dbReference type="HOGENOM" id="CLU_047535_0_2_6"/>
<feature type="region of interest" description="Disordered" evidence="6">
    <location>
        <begin position="1"/>
        <end position="27"/>
    </location>
</feature>
<reference evidence="9 10" key="1">
    <citation type="journal article" date="2006" name="J. Bacteriol.">
        <title>Complete genome sequence of Yersinia pestis strains Antiqua and Nepal516: evidence of gene reduction in an emerging pathogen.</title>
        <authorList>
            <person name="Chain P.S."/>
            <person name="Hu P."/>
            <person name="Malfatti S.A."/>
            <person name="Radnedge L."/>
            <person name="Larimer F."/>
            <person name="Vergez L.M."/>
            <person name="Worsham P."/>
            <person name="Chu M.C."/>
            <person name="Andersen G.L."/>
        </authorList>
    </citation>
    <scope>NUCLEOTIDE SEQUENCE [LARGE SCALE GENOMIC DNA]</scope>
    <source>
        <strain evidence="9 10">Antiqua</strain>
    </source>
</reference>
<comment type="function">
    <text evidence="4 5">Required for flagellar hook formation. May act as a scaffolding protein.</text>
</comment>
<sequence length="218" mass="22960">MQINESRNSANVGNQSPAPEGGLPGGEQLNNQFMTLLVAQIKNQDPLNPADGTEFVSQMAQLSQVQATENMAKLLKSNTVQMAKMQTMATANLVGQQVMVEGHEITLGKDPVAGRLTLKQPAPTLLLHITDILGQEKVIDLGKQPAGPVNFTLDPAAAKLQPGQYQLSAVSGSGEELIPLEVAGKVNNVRISPQGGAPQLNITGLGEVSYSQITQFGA</sequence>
<dbReference type="Pfam" id="PF13860">
    <property type="entry name" value="FlgD_ig"/>
    <property type="match status" value="1"/>
</dbReference>
<dbReference type="EMBL" id="CP000308">
    <property type="protein sequence ID" value="ABG15027.1"/>
    <property type="molecule type" value="Genomic_DNA"/>
</dbReference>